<gene>
    <name evidence="1" type="ORF">CTOB1V02_LOCUS353</name>
</gene>
<proteinExistence type="predicted"/>
<sequence>MYSDLAALPGKVYSDVNAPTMTCSSANLSNPPSYTSISSGYPMEYPSRHQSPQINSTCISPGPPPNYQSMSSCMGSSLAMSYWMRLMGNIEPFLGERPPGRESPSFIAIAYIDNIDVNSTI</sequence>
<name>A0A7R8ZK36_9CRUS</name>
<protein>
    <submittedName>
        <fullName evidence="1">Uncharacterized protein</fullName>
    </submittedName>
</protein>
<evidence type="ECO:0000313" key="1">
    <source>
        <dbReference type="EMBL" id="CAD7222342.1"/>
    </source>
</evidence>
<organism evidence="1">
    <name type="scientific">Cyprideis torosa</name>
    <dbReference type="NCBI Taxonomy" id="163714"/>
    <lineage>
        <taxon>Eukaryota</taxon>
        <taxon>Metazoa</taxon>
        <taxon>Ecdysozoa</taxon>
        <taxon>Arthropoda</taxon>
        <taxon>Crustacea</taxon>
        <taxon>Oligostraca</taxon>
        <taxon>Ostracoda</taxon>
        <taxon>Podocopa</taxon>
        <taxon>Podocopida</taxon>
        <taxon>Cytherocopina</taxon>
        <taxon>Cytheroidea</taxon>
        <taxon>Cytherideidae</taxon>
        <taxon>Cyprideis</taxon>
    </lineage>
</organism>
<accession>A0A7R8ZK36</accession>
<reference evidence="1" key="1">
    <citation type="submission" date="2020-11" db="EMBL/GenBank/DDBJ databases">
        <authorList>
            <person name="Tran Van P."/>
        </authorList>
    </citation>
    <scope>NUCLEOTIDE SEQUENCE</scope>
</reference>
<dbReference type="EMBL" id="OB660047">
    <property type="protein sequence ID" value="CAD7222342.1"/>
    <property type="molecule type" value="Genomic_DNA"/>
</dbReference>
<dbReference type="AlphaFoldDB" id="A0A7R8ZK36"/>